<dbReference type="Proteomes" id="UP001321542">
    <property type="component" value="Chromosome"/>
</dbReference>
<reference evidence="2 3" key="1">
    <citation type="journal article" date="2010" name="ChemBioChem">
        <title>Cloning and characterization of the biosynthetic gene cluster of 16-membered macrolide antibiotic FD-891: involvement of a dual functional cytochrome P450 monooxygenase catalyzing epoxidation and hydroxylation.</title>
        <authorList>
            <person name="Kudo F."/>
            <person name="Motegi A."/>
            <person name="Mizoue K."/>
            <person name="Eguchi T."/>
        </authorList>
    </citation>
    <scope>NUCLEOTIDE SEQUENCE [LARGE SCALE GENOMIC DNA]</scope>
    <source>
        <strain evidence="2 3">A-8890</strain>
    </source>
</reference>
<name>A0ABN5V8X0_9ACTN</name>
<accession>A0ABN5V8X0</accession>
<keyword evidence="3" id="KW-1185">Reference proteome</keyword>
<reference evidence="2 3" key="2">
    <citation type="journal article" date="2023" name="ChemBioChem">
        <title>Acyltransferase Domain Exchange between Two Independent Type I Polyketide Synthases in the Same Producer Strain of Macrolide Antibiotics.</title>
        <authorList>
            <person name="Kudo F."/>
            <person name="Kishikawa K."/>
            <person name="Tsuboi K."/>
            <person name="Kido T."/>
            <person name="Usui T."/>
            <person name="Hashimoto J."/>
            <person name="Shin-Ya K."/>
            <person name="Miyanaga A."/>
            <person name="Eguchi T."/>
        </authorList>
    </citation>
    <scope>NUCLEOTIDE SEQUENCE [LARGE SCALE GENOMIC DNA]</scope>
    <source>
        <strain evidence="2 3">A-8890</strain>
    </source>
</reference>
<evidence type="ECO:0000313" key="3">
    <source>
        <dbReference type="Proteomes" id="UP001321542"/>
    </source>
</evidence>
<proteinExistence type="predicted"/>
<evidence type="ECO:0000313" key="2">
    <source>
        <dbReference type="EMBL" id="BBC29338.1"/>
    </source>
</evidence>
<evidence type="ECO:0000256" key="1">
    <source>
        <dbReference type="SAM" id="MobiDB-lite"/>
    </source>
</evidence>
<organism evidence="2 3">
    <name type="scientific">Streptomyces graminofaciens</name>
    <dbReference type="NCBI Taxonomy" id="68212"/>
    <lineage>
        <taxon>Bacteria</taxon>
        <taxon>Bacillati</taxon>
        <taxon>Actinomycetota</taxon>
        <taxon>Actinomycetes</taxon>
        <taxon>Kitasatosporales</taxon>
        <taxon>Streptomycetaceae</taxon>
        <taxon>Streptomyces</taxon>
    </lineage>
</organism>
<gene>
    <name evidence="2" type="ORF">SGFS_006320</name>
</gene>
<feature type="region of interest" description="Disordered" evidence="1">
    <location>
        <begin position="34"/>
        <end position="67"/>
    </location>
</feature>
<sequence length="145" mass="15882">MIWADLRVKPSMPWPGIRKEVTAEAIGLTTSEVRTSGSVDRSRPPGRQVARPLRRAGPRGRGPGSHVLVREPLLGARRMAVQGFLHDGFRSMSTRMSDVGPAVMRIPGAVRVWNARTIPEIHGPVKEGNGRHIQLAVSVNEGFPR</sequence>
<dbReference type="EMBL" id="AP018448">
    <property type="protein sequence ID" value="BBC29338.1"/>
    <property type="molecule type" value="Genomic_DNA"/>
</dbReference>
<protein>
    <submittedName>
        <fullName evidence="2">Uncharacterized protein</fullName>
    </submittedName>
</protein>